<dbReference type="OrthoDB" id="25514at2157"/>
<protein>
    <recommendedName>
        <fullName evidence="3">anthranilate synthase</fullName>
        <ecNumber evidence="3">4.1.3.27</ecNumber>
    </recommendedName>
</protein>
<proteinExistence type="inferred from homology"/>
<gene>
    <name evidence="7" type="ORF">CGL51_08090</name>
    <name evidence="8" type="ORF">CGL52_10315</name>
</gene>
<name>A0A371QXJ0_9CREN</name>
<keyword evidence="4" id="KW-0822">Tryptophan biosynthesis</keyword>
<sequence>MKKVPLSKLPEPRALARGLYADGEEFVALLESGMGYAERSRYTLVAWGVAEEYVSWGPDVYKMAYTAYKKIRQFNSPFGGDVVIGAVSYDASAYIEPLLLRYGKIDKTLPAAFFIKPEGWVLYDKLLGRAYIYGELPALKSGGVDTPRVRGPVAGTDDSSFKRWVAEAKRRIEEGEIFQVVLSRHVDFAVDGDLFSLYTSMASINPSPYMYFIKWRGLYLLGTSPELLVKVQGDRAETHPIAGTRPRGTTEEEDLALEEDMLQDEKELAEHYMLVDLARNDLGRVCRPGTVKVDELFAVEKYSRVQHIVSRVLCVLEKKATPVDALFATHPAGTVSGAPKVRAMEIIAELEDEPRGYYAGSVGFLSPNMSEFAIVIRTAIVKDGLLRLQAGAGVVYDSTPEREFRETETKLKALKEALGLWT</sequence>
<feature type="domain" description="Chorismate-utilising enzyme C-terminal" evidence="6">
    <location>
        <begin position="159"/>
        <end position="410"/>
    </location>
</feature>
<comment type="pathway">
    <text evidence="1">Amino-acid biosynthesis; L-tryptophan biosynthesis; L-tryptophan from chorismate: step 1/5.</text>
</comment>
<reference evidence="9 10" key="1">
    <citation type="submission" date="2017-07" db="EMBL/GenBank/DDBJ databases">
        <title>Draft genome sequence of aerobic hyperthermophilic archaea, Pyrobaculum aerophilum YKB31 and YKB32.</title>
        <authorList>
            <person name="Mochizuki T."/>
            <person name="Berliner A.J."/>
            <person name="Yoshida-Takashima Y."/>
            <person name="Takaki Y."/>
            <person name="Nunoura T."/>
            <person name="Takai K."/>
        </authorList>
    </citation>
    <scope>NUCLEOTIDE SEQUENCE [LARGE SCALE GENOMIC DNA]</scope>
    <source>
        <strain evidence="7 10">YKB31</strain>
        <strain evidence="8 9">YKB32</strain>
    </source>
</reference>
<dbReference type="EMBL" id="NMUE01000024">
    <property type="protein sequence ID" value="RFA95282.1"/>
    <property type="molecule type" value="Genomic_DNA"/>
</dbReference>
<evidence type="ECO:0000256" key="1">
    <source>
        <dbReference type="ARBA" id="ARBA00004873"/>
    </source>
</evidence>
<organism evidence="7 10">
    <name type="scientific">Pyrobaculum aerophilum</name>
    <dbReference type="NCBI Taxonomy" id="13773"/>
    <lineage>
        <taxon>Archaea</taxon>
        <taxon>Thermoproteota</taxon>
        <taxon>Thermoprotei</taxon>
        <taxon>Thermoproteales</taxon>
        <taxon>Thermoproteaceae</taxon>
        <taxon>Pyrobaculum</taxon>
    </lineage>
</organism>
<dbReference type="SUPFAM" id="SSF56322">
    <property type="entry name" value="ADC synthase"/>
    <property type="match status" value="1"/>
</dbReference>
<evidence type="ECO:0000256" key="5">
    <source>
        <dbReference type="ARBA" id="ARBA00047683"/>
    </source>
</evidence>
<dbReference type="PANTHER" id="PTHR11236:SF9">
    <property type="entry name" value="ANTHRANILATE SYNTHASE COMPONENT 1"/>
    <property type="match status" value="1"/>
</dbReference>
<dbReference type="GO" id="GO:0000162">
    <property type="term" value="P:L-tryptophan biosynthetic process"/>
    <property type="evidence" value="ECO:0007669"/>
    <property type="project" value="UniProtKB-UniPathway"/>
</dbReference>
<dbReference type="InterPro" id="IPR019999">
    <property type="entry name" value="Anth_synth_I-like"/>
</dbReference>
<comment type="catalytic activity">
    <reaction evidence="5">
        <text>chorismate + L-glutamine = anthranilate + pyruvate + L-glutamate + H(+)</text>
        <dbReference type="Rhea" id="RHEA:21732"/>
        <dbReference type="ChEBI" id="CHEBI:15361"/>
        <dbReference type="ChEBI" id="CHEBI:15378"/>
        <dbReference type="ChEBI" id="CHEBI:16567"/>
        <dbReference type="ChEBI" id="CHEBI:29748"/>
        <dbReference type="ChEBI" id="CHEBI:29985"/>
        <dbReference type="ChEBI" id="CHEBI:58359"/>
        <dbReference type="EC" id="4.1.3.27"/>
    </reaction>
</comment>
<dbReference type="PANTHER" id="PTHR11236">
    <property type="entry name" value="AMINOBENZOATE/ANTHRANILATE SYNTHASE"/>
    <property type="match status" value="1"/>
</dbReference>
<dbReference type="Gene3D" id="3.60.120.10">
    <property type="entry name" value="Anthranilate synthase"/>
    <property type="match status" value="1"/>
</dbReference>
<evidence type="ECO:0000259" key="6">
    <source>
        <dbReference type="Pfam" id="PF00425"/>
    </source>
</evidence>
<dbReference type="GO" id="GO:0004049">
    <property type="term" value="F:anthranilate synthase activity"/>
    <property type="evidence" value="ECO:0007669"/>
    <property type="project" value="UniProtKB-EC"/>
</dbReference>
<evidence type="ECO:0000256" key="4">
    <source>
        <dbReference type="ARBA" id="ARBA00022822"/>
    </source>
</evidence>
<dbReference type="UniPathway" id="UPA00035">
    <property type="reaction ID" value="UER00040"/>
</dbReference>
<evidence type="ECO:0000313" key="9">
    <source>
        <dbReference type="Proteomes" id="UP000256877"/>
    </source>
</evidence>
<comment type="caution">
    <text evidence="7">The sequence shown here is derived from an EMBL/GenBank/DDBJ whole genome shotgun (WGS) entry which is preliminary data.</text>
</comment>
<evidence type="ECO:0000256" key="2">
    <source>
        <dbReference type="ARBA" id="ARBA00009562"/>
    </source>
</evidence>
<dbReference type="Proteomes" id="UP000256877">
    <property type="component" value="Unassembled WGS sequence"/>
</dbReference>
<accession>A0A371QXJ0</accession>
<dbReference type="Proteomes" id="UP000257123">
    <property type="component" value="Unassembled WGS sequence"/>
</dbReference>
<dbReference type="InterPro" id="IPR005801">
    <property type="entry name" value="ADC_synthase"/>
</dbReference>
<dbReference type="PRINTS" id="PR00095">
    <property type="entry name" value="ANTSNTHASEI"/>
</dbReference>
<dbReference type="AlphaFoldDB" id="A0A371QXJ0"/>
<keyword evidence="4" id="KW-0057">Aromatic amino acid biosynthesis</keyword>
<evidence type="ECO:0000313" key="10">
    <source>
        <dbReference type="Proteomes" id="UP000257123"/>
    </source>
</evidence>
<comment type="similarity">
    <text evidence="2">Belongs to the anthranilate synthase component I family.</text>
</comment>
<evidence type="ECO:0000256" key="3">
    <source>
        <dbReference type="ARBA" id="ARBA00012266"/>
    </source>
</evidence>
<dbReference type="EC" id="4.1.3.27" evidence="3"/>
<dbReference type="RefSeq" id="WP_116421359.1">
    <property type="nucleotide sequence ID" value="NZ_NMUE01000024.1"/>
</dbReference>
<dbReference type="EMBL" id="NMUF01000033">
    <property type="protein sequence ID" value="RFA96844.1"/>
    <property type="molecule type" value="Genomic_DNA"/>
</dbReference>
<evidence type="ECO:0000313" key="8">
    <source>
        <dbReference type="EMBL" id="RFA96844.1"/>
    </source>
</evidence>
<dbReference type="Pfam" id="PF00425">
    <property type="entry name" value="Chorismate_bind"/>
    <property type="match status" value="1"/>
</dbReference>
<evidence type="ECO:0000313" key="7">
    <source>
        <dbReference type="EMBL" id="RFA95282.1"/>
    </source>
</evidence>
<keyword evidence="4" id="KW-0028">Amino-acid biosynthesis</keyword>
<dbReference type="InterPro" id="IPR015890">
    <property type="entry name" value="Chorismate_C"/>
</dbReference>